<accession>A0A5A9NNZ7</accession>
<dbReference type="Pfam" id="PF23665">
    <property type="entry name" value="CDCP1_CUB_6"/>
    <property type="match status" value="2"/>
</dbReference>
<feature type="domain" description="CDCP1 third and sixth CUB" evidence="4">
    <location>
        <begin position="520"/>
        <end position="632"/>
    </location>
</feature>
<dbReference type="AlphaFoldDB" id="A0A5A9NNZ7"/>
<keyword evidence="8" id="KW-1185">Reference proteome</keyword>
<gene>
    <name evidence="7" type="ORF">E1301_Tti020251</name>
</gene>
<sequence length="844" mass="94089">MGSCLLSVLTGLILMQIQQNSECYKIEVSPHPGTTVVFRRKGGQDLDCTACRGVGSSVTCQNSDLKLDESVLTTVNFNCSQPADVFNVEVTQNIECFETRCKNIAIHPDSTRFLDFTRTFIWDVKVPLSNTVQLDFPAPAIRQIKPSEYCPNNHTYTIISYRAGRTSIGTFCMNGTISRIQVLYRGRVSLEVQKGTDLNPSDFKVSVGPESKMLVEVDSKLPRGESFEDFFTPEYTKGFLRDDQIKWNFAVEPSHNFSVKYLHKTEPECQTGDVSIEYLFEDKSVLTKTLKDDPPANKNGDFSMTLANCQPKTGLALNFEVSVFRGGTPKLCKVDLQNEEGLSLQVEKKNPMSYCEMKMNSLVQEKTVIHVGSKVELSFLDCSAEDLMLMATKTIVLDCPRGPPCDVRSTDLTIPAPVSCLPALHQFTWLLRVPEGSIDLSSLQGNLHQSVPEKECNQVTFLVSEIGGSNIGQFCSDGEGTIQKIQIKGNASITAMPKGAQGLSQEKRPLLKAILNPEFSENVVYSVSPLVMGSTYLPTPNWPDGMMPSTSVTWTVLVPSDYRAEIVFTNVSQPKCASGHTVVKIQSADSHEFQFWTEDQTFPSMVIQQQSFYLNMSNCEPKSGRFAVLSKIILQRETRKFLGIILAVVGILLLLLIVVLIVVCVIRKKKKPRANRSSIFMPRGRSNLPGNATFPKTRADNESHIYASIEDQPVVDVNSGHWGNGHQVDTYRPYTGPTDSIPAVKESSPEYTLDRGDGRSEDQDTYQPFLNPTSTFMPARPRTPLISVSSLRFEDRRMAQNELNTFKSTGDINPIRLSTDESRFQPQLDSDSDSFHEPEYDETQ</sequence>
<dbReference type="InterPro" id="IPR056266">
    <property type="entry name" value="CDCP1_CUB_3rd_6th"/>
</dbReference>
<keyword evidence="2" id="KW-1133">Transmembrane helix</keyword>
<feature type="domain" description="CDCP1 second and fifth CUB" evidence="6">
    <location>
        <begin position="105"/>
        <end position="208"/>
    </location>
</feature>
<feature type="compositionally biased region" description="Basic and acidic residues" evidence="1">
    <location>
        <begin position="752"/>
        <end position="762"/>
    </location>
</feature>
<feature type="signal peptide" evidence="3">
    <location>
        <begin position="1"/>
        <end position="23"/>
    </location>
</feature>
<feature type="domain" description="CDCP1 second and fifth CUB" evidence="6">
    <location>
        <begin position="416"/>
        <end position="496"/>
    </location>
</feature>
<dbReference type="EMBL" id="SOYY01000016">
    <property type="protein sequence ID" value="KAA0709927.1"/>
    <property type="molecule type" value="Genomic_DNA"/>
</dbReference>
<dbReference type="InterPro" id="IPR056269">
    <property type="entry name" value="CUB_CDCP1_2nd_5th"/>
</dbReference>
<feature type="compositionally biased region" description="Polar residues" evidence="1">
    <location>
        <begin position="802"/>
        <end position="811"/>
    </location>
</feature>
<evidence type="ECO:0000256" key="3">
    <source>
        <dbReference type="SAM" id="SignalP"/>
    </source>
</evidence>
<dbReference type="InterPro" id="IPR035914">
    <property type="entry name" value="Sperma_CUB_dom_sf"/>
</dbReference>
<proteinExistence type="predicted"/>
<evidence type="ECO:0000256" key="2">
    <source>
        <dbReference type="SAM" id="Phobius"/>
    </source>
</evidence>
<keyword evidence="2" id="KW-0472">Membrane</keyword>
<dbReference type="Pfam" id="PF23668">
    <property type="entry name" value="CUB_CDCP1_2"/>
    <property type="match status" value="2"/>
</dbReference>
<dbReference type="InterPro" id="IPR056268">
    <property type="entry name" value="CUB_CDCP1_1st"/>
</dbReference>
<feature type="region of interest" description="Disordered" evidence="1">
    <location>
        <begin position="720"/>
        <end position="764"/>
    </location>
</feature>
<evidence type="ECO:0000259" key="4">
    <source>
        <dbReference type="Pfam" id="PF23665"/>
    </source>
</evidence>
<dbReference type="SUPFAM" id="SSF49854">
    <property type="entry name" value="Spermadhesin, CUB domain"/>
    <property type="match status" value="1"/>
</dbReference>
<evidence type="ECO:0000313" key="7">
    <source>
        <dbReference type="EMBL" id="KAA0709927.1"/>
    </source>
</evidence>
<protein>
    <submittedName>
        <fullName evidence="7">CUB domain-containing protein 1</fullName>
    </submittedName>
</protein>
<feature type="chain" id="PRO_5022667047" evidence="3">
    <location>
        <begin position="24"/>
        <end position="844"/>
    </location>
</feature>
<evidence type="ECO:0000313" key="8">
    <source>
        <dbReference type="Proteomes" id="UP000324632"/>
    </source>
</evidence>
<keyword evidence="3" id="KW-0732">Signal</keyword>
<evidence type="ECO:0000259" key="6">
    <source>
        <dbReference type="Pfam" id="PF23668"/>
    </source>
</evidence>
<dbReference type="Proteomes" id="UP000324632">
    <property type="component" value="Chromosome 16"/>
</dbReference>
<name>A0A5A9NNZ7_9TELE</name>
<dbReference type="PANTHER" id="PTHR14477:SF1">
    <property type="entry name" value="CUB DOMAIN-CONTAINING PROTEIN 1"/>
    <property type="match status" value="1"/>
</dbReference>
<feature type="transmembrane region" description="Helical" evidence="2">
    <location>
        <begin position="641"/>
        <end position="666"/>
    </location>
</feature>
<dbReference type="PANTHER" id="PTHR14477">
    <property type="entry name" value="CUB DOMAIN-CONTAINING PROTEIN 1"/>
    <property type="match status" value="1"/>
</dbReference>
<feature type="domain" description="CDCP1 third and sixth CUB" evidence="4">
    <location>
        <begin position="221"/>
        <end position="314"/>
    </location>
</feature>
<comment type="caution">
    <text evidence="7">The sequence shown here is derived from an EMBL/GenBank/DDBJ whole genome shotgun (WGS) entry which is preliminary data.</text>
</comment>
<organism evidence="7 8">
    <name type="scientific">Triplophysa tibetana</name>
    <dbReference type="NCBI Taxonomy" id="1572043"/>
    <lineage>
        <taxon>Eukaryota</taxon>
        <taxon>Metazoa</taxon>
        <taxon>Chordata</taxon>
        <taxon>Craniata</taxon>
        <taxon>Vertebrata</taxon>
        <taxon>Euteleostomi</taxon>
        <taxon>Actinopterygii</taxon>
        <taxon>Neopterygii</taxon>
        <taxon>Teleostei</taxon>
        <taxon>Ostariophysi</taxon>
        <taxon>Cypriniformes</taxon>
        <taxon>Nemacheilidae</taxon>
        <taxon>Triplophysa</taxon>
    </lineage>
</organism>
<evidence type="ECO:0000256" key="1">
    <source>
        <dbReference type="SAM" id="MobiDB-lite"/>
    </source>
</evidence>
<evidence type="ECO:0000259" key="5">
    <source>
        <dbReference type="Pfam" id="PF23667"/>
    </source>
</evidence>
<dbReference type="InterPro" id="IPR038811">
    <property type="entry name" value="CDCP1"/>
</dbReference>
<reference evidence="7" key="1">
    <citation type="journal article" date="2019" name="Mol. Ecol. Resour.">
        <title>Chromosome-level genome assembly of Triplophysa tibetana, a fish adapted to the harsh high-altitude environment of the Tibetan Plateau.</title>
        <authorList>
            <person name="Yang X."/>
            <person name="Liu H."/>
            <person name="Ma Z."/>
            <person name="Zou Y."/>
            <person name="Zou M."/>
            <person name="Mao Y."/>
            <person name="Li X."/>
            <person name="Wang H."/>
            <person name="Chen T."/>
            <person name="Wang W."/>
            <person name="Yang R."/>
        </authorList>
    </citation>
    <scope>NUCLEOTIDE SEQUENCE [LARGE SCALE GENOMIC DNA]</scope>
    <source>
        <strain evidence="7">TTIB1903HZAU</strain>
        <tissue evidence="7">Muscle</tissue>
    </source>
</reference>
<dbReference type="Pfam" id="PF23667">
    <property type="entry name" value="CUB_CDCP1_1"/>
    <property type="match status" value="1"/>
</dbReference>
<keyword evidence="2" id="KW-0812">Transmembrane</keyword>
<feature type="region of interest" description="Disordered" evidence="1">
    <location>
        <begin position="802"/>
        <end position="844"/>
    </location>
</feature>
<feature type="domain" description="CDCP1 first CUB" evidence="5">
    <location>
        <begin position="25"/>
        <end position="96"/>
    </location>
</feature>